<comment type="caution">
    <text evidence="3">The sequence shown here is derived from an EMBL/GenBank/DDBJ whole genome shotgun (WGS) entry which is preliminary data.</text>
</comment>
<dbReference type="PROSITE" id="PS50837">
    <property type="entry name" value="NACHT"/>
    <property type="match status" value="1"/>
</dbReference>
<evidence type="ECO:0000313" key="3">
    <source>
        <dbReference type="EMBL" id="KAK8033894.1"/>
    </source>
</evidence>
<dbReference type="InterPro" id="IPR027417">
    <property type="entry name" value="P-loop_NTPase"/>
</dbReference>
<accession>A0ABR1SHZ1</accession>
<reference evidence="3 4" key="1">
    <citation type="submission" date="2023-01" db="EMBL/GenBank/DDBJ databases">
        <title>Analysis of 21 Apiospora genomes using comparative genomics revels a genus with tremendous synthesis potential of carbohydrate active enzymes and secondary metabolites.</title>
        <authorList>
            <person name="Sorensen T."/>
        </authorList>
    </citation>
    <scope>NUCLEOTIDE SEQUENCE [LARGE SCALE GENOMIC DNA]</scope>
    <source>
        <strain evidence="3 4">CBS 20057</strain>
    </source>
</reference>
<evidence type="ECO:0000259" key="2">
    <source>
        <dbReference type="PROSITE" id="PS50837"/>
    </source>
</evidence>
<name>A0ABR1SHZ1_9PEZI</name>
<dbReference type="InterPro" id="IPR007111">
    <property type="entry name" value="NACHT_NTPase"/>
</dbReference>
<dbReference type="Pfam" id="PF05729">
    <property type="entry name" value="NACHT"/>
    <property type="match status" value="1"/>
</dbReference>
<sequence>MATTECHSRPRTTKALLERLENLGFRSSDGGPSDGTNDPDEQNPIPSGCPDSRRKKEAAALWALSQRMTRIFIASPQDQYGNIKEAAALAPFTKLEDFPGLFHGFVDAIARGSGDSVVPNIALLQSFNAVLHCPQALQCTQHEHLRTQLPLGHALLSLKDRLVTAGLAADKETQYRLLRTLGAILDAMNEVKFGGISDATVVEPLLKQLQPSCKDPELRVAQAARYASESLRGIPSDVSPWQKLGRSMLQTLGAAASVASSVATLDPTKLLDGLMGAPEAVEGLVKAVIGILNLLESSSGLHKDFDRAARARPASWQVALRYTDLFIRGRQPKVLELLLKSPKFSLSEDKHFLCGLCSQLEQAVNEGDSDNPTVPVLKEFLISRGRDSSSEHVQAWIQLTIPTAEIDNSSWRRRMKSKVSKTLGVRTFESNIGCSKVAADRLGDEGTLLEKAWETCPEAHLFYADQVVRDFYTNKDLRLLDVVRLDPTKCLPMAQCYINLSIVEGGNGQDGGKEARPSYALSSRMDMWEAGGARKVSLPELFQSKTPRASGSTVTKRVLIRGKAGVGKSTLCKRIVYDSIHHDLWSDVIDRVIWLPLRELKSRDTWGSDIRHFLRERFFKGVENGEWLAEALFQESEKSESTTLFLLDGLDEMQDGSSSLLRSLMGQQRVIITTRPHGVNSDLVRDIHQELETIGFSPDQVKQYVEAVSPEQADQVQRFIDDHPAIKGLISIPVQLDAFCYSFEADAFDISGVPRTMTELYRAIELAIWKKDVVQLDKKLGRGPTPTTAYDAHGSTPDEIWKPMQGEANALQALGFAGMAGKMEEFDTKYLVDFWDQKRNDFTNHLPPHQDPPIFGDLNKVSFLRTSSRGPATSGSYHFLHLTYQEYFAARFFVQHWPDKKLPGVKIRADVFLRREKYNPRYNIVWRFVAGLLHEAGLATGFFQMIESGPNDLLGLVHERLVMHCLAEVPLPSRGADLGGFRTAFEYRLQQWLSPTWLGKMEFPENVLIRGLHRPKRSFHRKFVQGLIAYRRKSVQIFGYCAAALEGDERVLSGINALMVLSKQPFPGSIVPQVISYLESISDSGALSKALNALKPSFYRTGHSGSFSSQSIFLKAVDFLDHPDRTVRDKAFDLLWGPSLGKDVLIKITNKLSNHISAAELSSDSHPQANPPSAVSVYHESDISHSPDTLMVKLLSGNKSADETILDVILDMLPVARPGLRHDLEKLVSERPTLPSSIVKRVFNMLQDSDTHVWKAAVDMLSRESVRSKMIPELFGLLKQPGIGNSDAAVSVLRQPGFMPREFLEELTDMLKSPQSSARDAAATILAGRESDFPVSVLQEMLSLLDDQDPGKRAAAMQALEKQKSLPTRALELATHLFRSRGDDSAMNILRNQLILPGDILDDLVDMLQSCKSEARKGITTILTRQKALPGKTAERLAALLDTADDDIKFEVSFILSKQPDLTTEALLKMAALVEDPSEPIRIHAREALTSQPSVSVDLLPKLVDLLKKP</sequence>
<feature type="region of interest" description="Disordered" evidence="1">
    <location>
        <begin position="23"/>
        <end position="52"/>
    </location>
</feature>
<proteinExistence type="predicted"/>
<dbReference type="Pfam" id="PF23238">
    <property type="entry name" value="DUF7068"/>
    <property type="match status" value="1"/>
</dbReference>
<dbReference type="PANTHER" id="PTHR46844:SF1">
    <property type="entry name" value="SLR5058 PROTEIN"/>
    <property type="match status" value="1"/>
</dbReference>
<dbReference type="InterPro" id="IPR016024">
    <property type="entry name" value="ARM-type_fold"/>
</dbReference>
<dbReference type="InterPro" id="IPR056251">
    <property type="entry name" value="Arm_rpt_dom"/>
</dbReference>
<feature type="domain" description="NACHT" evidence="2">
    <location>
        <begin position="556"/>
        <end position="653"/>
    </location>
</feature>
<dbReference type="InterPro" id="IPR011989">
    <property type="entry name" value="ARM-like"/>
</dbReference>
<dbReference type="Proteomes" id="UP001396898">
    <property type="component" value="Unassembled WGS sequence"/>
</dbReference>
<dbReference type="SUPFAM" id="SSF48371">
    <property type="entry name" value="ARM repeat"/>
    <property type="match status" value="1"/>
</dbReference>
<dbReference type="EMBL" id="JAQQWI010000006">
    <property type="protein sequence ID" value="KAK8033894.1"/>
    <property type="molecule type" value="Genomic_DNA"/>
</dbReference>
<dbReference type="SUPFAM" id="SSF52540">
    <property type="entry name" value="P-loop containing nucleoside triphosphate hydrolases"/>
    <property type="match status" value="1"/>
</dbReference>
<evidence type="ECO:0000313" key="4">
    <source>
        <dbReference type="Proteomes" id="UP001396898"/>
    </source>
</evidence>
<evidence type="ECO:0000256" key="1">
    <source>
        <dbReference type="SAM" id="MobiDB-lite"/>
    </source>
</evidence>
<dbReference type="Pfam" id="PF23948">
    <property type="entry name" value="ARM_5"/>
    <property type="match status" value="1"/>
</dbReference>
<dbReference type="InterPro" id="IPR055496">
    <property type="entry name" value="DUF7068"/>
</dbReference>
<dbReference type="PANTHER" id="PTHR46844">
    <property type="entry name" value="SLR5058 PROTEIN"/>
    <property type="match status" value="1"/>
</dbReference>
<dbReference type="Gene3D" id="3.40.50.300">
    <property type="entry name" value="P-loop containing nucleotide triphosphate hydrolases"/>
    <property type="match status" value="1"/>
</dbReference>
<organism evidence="3 4">
    <name type="scientific">Apiospora marii</name>
    <dbReference type="NCBI Taxonomy" id="335849"/>
    <lineage>
        <taxon>Eukaryota</taxon>
        <taxon>Fungi</taxon>
        <taxon>Dikarya</taxon>
        <taxon>Ascomycota</taxon>
        <taxon>Pezizomycotina</taxon>
        <taxon>Sordariomycetes</taxon>
        <taxon>Xylariomycetidae</taxon>
        <taxon>Amphisphaeriales</taxon>
        <taxon>Apiosporaceae</taxon>
        <taxon>Apiospora</taxon>
    </lineage>
</organism>
<gene>
    <name evidence="3" type="ORF">PG991_003292</name>
</gene>
<dbReference type="Gene3D" id="1.25.10.10">
    <property type="entry name" value="Leucine-rich Repeat Variant"/>
    <property type="match status" value="2"/>
</dbReference>
<keyword evidence="4" id="KW-1185">Reference proteome</keyword>
<protein>
    <recommendedName>
        <fullName evidence="2">NACHT domain-containing protein</fullName>
    </recommendedName>
</protein>